<dbReference type="RefSeq" id="WP_183416917.1">
    <property type="nucleotide sequence ID" value="NZ_JACHXA010000006.1"/>
</dbReference>
<protein>
    <recommendedName>
        <fullName evidence="4">TRAP transporter solute receptor, TAXI family</fullName>
    </recommendedName>
</protein>
<accession>A0A839SWQ6</accession>
<evidence type="ECO:0000313" key="2">
    <source>
        <dbReference type="EMBL" id="MBB3066104.1"/>
    </source>
</evidence>
<reference evidence="2 3" key="1">
    <citation type="submission" date="2020-08" db="EMBL/GenBank/DDBJ databases">
        <title>Genomic Encyclopedia of Type Strains, Phase III (KMG-III): the genomes of soil and plant-associated and newly described type strains.</title>
        <authorList>
            <person name="Whitman W."/>
        </authorList>
    </citation>
    <scope>NUCLEOTIDE SEQUENCE [LARGE SCALE GENOMIC DNA]</scope>
    <source>
        <strain evidence="2 3">CECT 8803</strain>
    </source>
</reference>
<dbReference type="AlphaFoldDB" id="A0A839SWQ6"/>
<dbReference type="Gene3D" id="3.40.190.10">
    <property type="entry name" value="Periplasmic binding protein-like II"/>
    <property type="match status" value="2"/>
</dbReference>
<evidence type="ECO:0000256" key="1">
    <source>
        <dbReference type="SAM" id="MobiDB-lite"/>
    </source>
</evidence>
<dbReference type="Proteomes" id="UP000581135">
    <property type="component" value="Unassembled WGS sequence"/>
</dbReference>
<evidence type="ECO:0000313" key="3">
    <source>
        <dbReference type="Proteomes" id="UP000581135"/>
    </source>
</evidence>
<proteinExistence type="predicted"/>
<dbReference type="NCBIfam" id="TIGR02122">
    <property type="entry name" value="TRAP_TAXI"/>
    <property type="match status" value="1"/>
</dbReference>
<dbReference type="PANTHER" id="PTHR42941:SF1">
    <property type="entry name" value="SLL1037 PROTEIN"/>
    <property type="match status" value="1"/>
</dbReference>
<feature type="region of interest" description="Disordered" evidence="1">
    <location>
        <begin position="353"/>
        <end position="380"/>
    </location>
</feature>
<dbReference type="Pfam" id="PF16868">
    <property type="entry name" value="NMT1_3"/>
    <property type="match status" value="1"/>
</dbReference>
<organism evidence="2 3">
    <name type="scientific">Limibacillus halophilus</name>
    <dbReference type="NCBI Taxonomy" id="1579333"/>
    <lineage>
        <taxon>Bacteria</taxon>
        <taxon>Pseudomonadati</taxon>
        <taxon>Pseudomonadota</taxon>
        <taxon>Alphaproteobacteria</taxon>
        <taxon>Rhodospirillales</taxon>
        <taxon>Rhodovibrionaceae</taxon>
        <taxon>Limibacillus</taxon>
    </lineage>
</organism>
<dbReference type="SUPFAM" id="SSF53850">
    <property type="entry name" value="Periplasmic binding protein-like II"/>
    <property type="match status" value="1"/>
</dbReference>
<dbReference type="InterPro" id="IPR011852">
    <property type="entry name" value="TRAP_TAXI"/>
</dbReference>
<dbReference type="EMBL" id="JACHXA010000006">
    <property type="protein sequence ID" value="MBB3066104.1"/>
    <property type="molecule type" value="Genomic_DNA"/>
</dbReference>
<dbReference type="PANTHER" id="PTHR42941">
    <property type="entry name" value="SLL1037 PROTEIN"/>
    <property type="match status" value="1"/>
</dbReference>
<dbReference type="CDD" id="cd13520">
    <property type="entry name" value="PBP2_TAXI_TRAP"/>
    <property type="match status" value="1"/>
</dbReference>
<keyword evidence="3" id="KW-1185">Reference proteome</keyword>
<name>A0A839SWQ6_9PROT</name>
<evidence type="ECO:0008006" key="4">
    <source>
        <dbReference type="Google" id="ProtNLM"/>
    </source>
</evidence>
<comment type="caution">
    <text evidence="2">The sequence shown here is derived from an EMBL/GenBank/DDBJ whole genome shotgun (WGS) entry which is preliminary data.</text>
</comment>
<gene>
    <name evidence="2" type="ORF">FHR98_002407</name>
</gene>
<sequence>MSPLLRPGNRSISATRALSLSLLLIIGAVSSGKAQDIEFFRIGTGSTSGTYFPIGGLIAAAMSNPPGSRTCGEGGSCGVSGLIAVAQSTNGSVANVKAIQKGEIESGFSQSDVAYWAYNAQQEFAESGPADKLRAIANLYPESLHLVVSESAAVFTPSQLKGKRISLDREGSGTRVDTLLVLEAYGLKESDMEALALPPGVAADRLALGEIDGFFLVAGTPAEAVTQLAATSRIGLVPITGEPAEKLLKAYPFFSQDFISPGTYPNVGAVETISVGAQWLVSSDVSDDLVYQLTKALWHENTKRLLGGGHPKGALIRIETALAGLSVPLHAGAERYYREIGVLDDALMENLPKVLPPQESGSQDGEPKPAGVIPKEKPAG</sequence>